<dbReference type="Pfam" id="PF10708">
    <property type="entry name" value="DUF2510"/>
    <property type="match status" value="2"/>
</dbReference>
<protein>
    <recommendedName>
        <fullName evidence="1">DUF2510 domain-containing protein</fullName>
    </recommendedName>
</protein>
<dbReference type="RefSeq" id="WP_344095618.1">
    <property type="nucleotide sequence ID" value="NZ_BAAAOG010000005.1"/>
</dbReference>
<name>A0ABP5CJ71_9MICO</name>
<reference evidence="3" key="1">
    <citation type="journal article" date="2019" name="Int. J. Syst. Evol. Microbiol.">
        <title>The Global Catalogue of Microorganisms (GCM) 10K type strain sequencing project: providing services to taxonomists for standard genome sequencing and annotation.</title>
        <authorList>
            <consortium name="The Broad Institute Genomics Platform"/>
            <consortium name="The Broad Institute Genome Sequencing Center for Infectious Disease"/>
            <person name="Wu L."/>
            <person name="Ma J."/>
        </authorList>
    </citation>
    <scope>NUCLEOTIDE SEQUENCE [LARGE SCALE GENOMIC DNA]</scope>
    <source>
        <strain evidence="3">JCM 14901</strain>
    </source>
</reference>
<dbReference type="InterPro" id="IPR018929">
    <property type="entry name" value="DUF2510"/>
</dbReference>
<sequence length="191" mass="21403">MATAPEAGWYDDGTGKQRWWDGMRWTEHYVDLHERYTDLHTGAPPAGVPAQPGWYDDGRGRQRWWDGARWTNASRFSGEEQSLAGIVVDGRWIHFGAWSQPVAGAIASYVSGAELLKRGRLSRPAGARALYGPSGLITPRLLPRTLDSMANYLLVEVAGQVWLAMVAAGQDAEARQFVTWINNVSEHYRYR</sequence>
<dbReference type="EMBL" id="BAAAOG010000005">
    <property type="protein sequence ID" value="GAA1963401.1"/>
    <property type="molecule type" value="Genomic_DNA"/>
</dbReference>
<accession>A0ABP5CJ71</accession>
<evidence type="ECO:0000259" key="1">
    <source>
        <dbReference type="Pfam" id="PF10708"/>
    </source>
</evidence>
<keyword evidence="3" id="KW-1185">Reference proteome</keyword>
<feature type="domain" description="DUF2510" evidence="1">
    <location>
        <begin position="52"/>
        <end position="75"/>
    </location>
</feature>
<gene>
    <name evidence="2" type="ORF">GCM10009776_27660</name>
</gene>
<dbReference type="Proteomes" id="UP001499933">
    <property type="component" value="Unassembled WGS sequence"/>
</dbReference>
<proteinExistence type="predicted"/>
<comment type="caution">
    <text evidence="2">The sequence shown here is derived from an EMBL/GenBank/DDBJ whole genome shotgun (WGS) entry which is preliminary data.</text>
</comment>
<evidence type="ECO:0000313" key="3">
    <source>
        <dbReference type="Proteomes" id="UP001499933"/>
    </source>
</evidence>
<feature type="domain" description="DUF2510" evidence="1">
    <location>
        <begin position="7"/>
        <end position="30"/>
    </location>
</feature>
<evidence type="ECO:0000313" key="2">
    <source>
        <dbReference type="EMBL" id="GAA1963401.1"/>
    </source>
</evidence>
<organism evidence="2 3">
    <name type="scientific">Microbacterium deminutum</name>
    <dbReference type="NCBI Taxonomy" id="344164"/>
    <lineage>
        <taxon>Bacteria</taxon>
        <taxon>Bacillati</taxon>
        <taxon>Actinomycetota</taxon>
        <taxon>Actinomycetes</taxon>
        <taxon>Micrococcales</taxon>
        <taxon>Microbacteriaceae</taxon>
        <taxon>Microbacterium</taxon>
    </lineage>
</organism>